<feature type="region of interest" description="Disordered" evidence="1">
    <location>
        <begin position="477"/>
        <end position="516"/>
    </location>
</feature>
<name>A0ABQ9HJA1_9NEOP</name>
<feature type="compositionally biased region" description="Polar residues" evidence="1">
    <location>
        <begin position="505"/>
        <end position="516"/>
    </location>
</feature>
<dbReference type="EMBL" id="JARBHB010000005">
    <property type="protein sequence ID" value="KAJ8884018.1"/>
    <property type="molecule type" value="Genomic_DNA"/>
</dbReference>
<reference evidence="2 3" key="1">
    <citation type="submission" date="2023-02" db="EMBL/GenBank/DDBJ databases">
        <title>LHISI_Scaffold_Assembly.</title>
        <authorList>
            <person name="Stuart O.P."/>
            <person name="Cleave R."/>
            <person name="Magrath M.J.L."/>
            <person name="Mikheyev A.S."/>
        </authorList>
    </citation>
    <scope>NUCLEOTIDE SEQUENCE [LARGE SCALE GENOMIC DNA]</scope>
    <source>
        <strain evidence="2">Daus_M_001</strain>
        <tissue evidence="2">Leg muscle</tissue>
    </source>
</reference>
<gene>
    <name evidence="2" type="ORF">PR048_015875</name>
</gene>
<organism evidence="2 3">
    <name type="scientific">Dryococelus australis</name>
    <dbReference type="NCBI Taxonomy" id="614101"/>
    <lineage>
        <taxon>Eukaryota</taxon>
        <taxon>Metazoa</taxon>
        <taxon>Ecdysozoa</taxon>
        <taxon>Arthropoda</taxon>
        <taxon>Hexapoda</taxon>
        <taxon>Insecta</taxon>
        <taxon>Pterygota</taxon>
        <taxon>Neoptera</taxon>
        <taxon>Polyneoptera</taxon>
        <taxon>Phasmatodea</taxon>
        <taxon>Verophasmatodea</taxon>
        <taxon>Anareolatae</taxon>
        <taxon>Phasmatidae</taxon>
        <taxon>Eurycanthinae</taxon>
        <taxon>Dryococelus</taxon>
    </lineage>
</organism>
<feature type="region of interest" description="Disordered" evidence="1">
    <location>
        <begin position="409"/>
        <end position="458"/>
    </location>
</feature>
<evidence type="ECO:0000313" key="3">
    <source>
        <dbReference type="Proteomes" id="UP001159363"/>
    </source>
</evidence>
<dbReference type="Proteomes" id="UP001159363">
    <property type="component" value="Chromosome 4"/>
</dbReference>
<accession>A0ABQ9HJA1</accession>
<sequence length="516" mass="56969">MHLIWCWTTHSTDTSGDTVDYGGIETSDVPLRKIMSQMTKIILQICRSGHSTTKLPSNLVPNVLDGREGRVVWTGLRGKRSSLSAIVQGIDMRPAEEPGAISHLNRGYRSPTSSWFEVFLAPGMTPPTTSIFQPTILQQTQRPTVMNGGCHRGGAERGDASLSYLAVLEPKSSRAVTLPVSSSLAVERGQHIVRVDVGIVGNGTPHHEPSCWGSLRLYSEAWVMELTRTSPDSASAVVCIHTELSVCLTLGRTTKKMPRVSDLQFYVLLHHILTCEFKRFLLQHTRGWSRGRGKGLWAPPSPGPPSPNRGIDVLSGLLHRKAFDTRQKDAKDSAVEERGNRFCCRNARAGEMGDPRENSPTSVIVRSNSHMTKSRGDHVGSRTRFTLSSEQQSGFKAPSQIQPIRRISCHSPLPQPKSYTTLAYNTSTPHTPTHRHPPHQPTTQPFGNSLLRPPNNHHPHCFPTSFTSIILTPSTTFPLTLPQSSTNHNKTPPTTPSPTRPLYQNPFNNPSPYKTL</sequence>
<feature type="compositionally biased region" description="Low complexity" evidence="1">
    <location>
        <begin position="477"/>
        <end position="486"/>
    </location>
</feature>
<keyword evidence="3" id="KW-1185">Reference proteome</keyword>
<comment type="caution">
    <text evidence="2">The sequence shown here is derived from an EMBL/GenBank/DDBJ whole genome shotgun (WGS) entry which is preliminary data.</text>
</comment>
<protein>
    <submittedName>
        <fullName evidence="2">Uncharacterized protein</fullName>
    </submittedName>
</protein>
<evidence type="ECO:0000256" key="1">
    <source>
        <dbReference type="SAM" id="MobiDB-lite"/>
    </source>
</evidence>
<evidence type="ECO:0000313" key="2">
    <source>
        <dbReference type="EMBL" id="KAJ8884018.1"/>
    </source>
</evidence>
<proteinExistence type="predicted"/>